<dbReference type="InterPro" id="IPR011009">
    <property type="entry name" value="Kinase-like_dom_sf"/>
</dbReference>
<gene>
    <name evidence="2" type="ORF">BGW36DRAFT_400336</name>
</gene>
<proteinExistence type="predicted"/>
<dbReference type="Gene3D" id="3.90.1200.10">
    <property type="match status" value="1"/>
</dbReference>
<keyword evidence="3" id="KW-1185">Reference proteome</keyword>
<name>A0AAD4PWC6_9EURO</name>
<feature type="domain" description="Aminoglycoside phosphotransferase" evidence="1">
    <location>
        <begin position="117"/>
        <end position="154"/>
    </location>
</feature>
<dbReference type="GeneID" id="70248909"/>
<dbReference type="AlphaFoldDB" id="A0AAD4PWC6"/>
<dbReference type="Proteomes" id="UP001201262">
    <property type="component" value="Unassembled WGS sequence"/>
</dbReference>
<dbReference type="Pfam" id="PF01636">
    <property type="entry name" value="APH"/>
    <property type="match status" value="1"/>
</dbReference>
<dbReference type="InterPro" id="IPR002575">
    <property type="entry name" value="Aminoglycoside_PTrfase"/>
</dbReference>
<accession>A0AAD4PWC6</accession>
<comment type="caution">
    <text evidence="2">The sequence shown here is derived from an EMBL/GenBank/DDBJ whole genome shotgun (WGS) entry which is preliminary data.</text>
</comment>
<evidence type="ECO:0000313" key="3">
    <source>
        <dbReference type="Proteomes" id="UP001201262"/>
    </source>
</evidence>
<protein>
    <recommendedName>
        <fullName evidence="1">Aminoglycoside phosphotransferase domain-containing protein</fullName>
    </recommendedName>
</protein>
<reference evidence="2" key="1">
    <citation type="submission" date="2021-12" db="EMBL/GenBank/DDBJ databases">
        <title>Convergent genome expansion in fungi linked to evolution of root-endophyte symbiosis.</title>
        <authorList>
            <consortium name="DOE Joint Genome Institute"/>
            <person name="Ke Y.-H."/>
            <person name="Bonito G."/>
            <person name="Liao H.-L."/>
            <person name="Looney B."/>
            <person name="Rojas-Flechas A."/>
            <person name="Nash J."/>
            <person name="Hameed K."/>
            <person name="Schadt C."/>
            <person name="Martin F."/>
            <person name="Crous P.W."/>
            <person name="Miettinen O."/>
            <person name="Magnuson J.K."/>
            <person name="Labbe J."/>
            <person name="Jacobson D."/>
            <person name="Doktycz M.J."/>
            <person name="Veneault-Fourrey C."/>
            <person name="Kuo A."/>
            <person name="Mondo S."/>
            <person name="Calhoun S."/>
            <person name="Riley R."/>
            <person name="Ohm R."/>
            <person name="LaButti K."/>
            <person name="Andreopoulos B."/>
            <person name="Pangilinan J."/>
            <person name="Nolan M."/>
            <person name="Tritt A."/>
            <person name="Clum A."/>
            <person name="Lipzen A."/>
            <person name="Daum C."/>
            <person name="Barry K."/>
            <person name="Grigoriev I.V."/>
            <person name="Vilgalys R."/>
        </authorList>
    </citation>
    <scope>NUCLEOTIDE SEQUENCE</scope>
    <source>
        <strain evidence="2">PMI_201</strain>
    </source>
</reference>
<sequence length="232" mass="26251">MAGISWAQQAIDKFFESREYPTQLQRDDNALAVLGSPSYTVLYTDNPDNQPDYIVYFREFGSTLDQDPVPTHLHIYRMSYLRRVPCLEVLSTKVKLSLKDKTRHVSYVKHLASIPLLREEPYPQILTHNDLSETNILVDVETFEITGVIDWSLAKELSFGLELDSLLLTIGCMELSGWHNYTCCMLLLDAFGDEFWTQPQEVRIAAMPACSATPCFPTHAGGSPSEDLVTPE</sequence>
<evidence type="ECO:0000259" key="1">
    <source>
        <dbReference type="Pfam" id="PF01636"/>
    </source>
</evidence>
<dbReference type="EMBL" id="JAJTJA010000011">
    <property type="protein sequence ID" value="KAH8692293.1"/>
    <property type="molecule type" value="Genomic_DNA"/>
</dbReference>
<organism evidence="2 3">
    <name type="scientific">Talaromyces proteolyticus</name>
    <dbReference type="NCBI Taxonomy" id="1131652"/>
    <lineage>
        <taxon>Eukaryota</taxon>
        <taxon>Fungi</taxon>
        <taxon>Dikarya</taxon>
        <taxon>Ascomycota</taxon>
        <taxon>Pezizomycotina</taxon>
        <taxon>Eurotiomycetes</taxon>
        <taxon>Eurotiomycetidae</taxon>
        <taxon>Eurotiales</taxon>
        <taxon>Trichocomaceae</taxon>
        <taxon>Talaromyces</taxon>
        <taxon>Talaromyces sect. Bacilispori</taxon>
    </lineage>
</organism>
<dbReference type="RefSeq" id="XP_046068290.1">
    <property type="nucleotide sequence ID" value="XM_046218622.1"/>
</dbReference>
<dbReference type="SUPFAM" id="SSF56112">
    <property type="entry name" value="Protein kinase-like (PK-like)"/>
    <property type="match status" value="1"/>
</dbReference>
<evidence type="ECO:0000313" key="2">
    <source>
        <dbReference type="EMBL" id="KAH8692293.1"/>
    </source>
</evidence>